<accession>A0ABN5B7G4</accession>
<sequence length="294" mass="31010">MNVHPALRTLACLIGLAALSNLPAHAQDLRNGGKLLLTNGVSTIEGSGGGGLATWSTIAGNATQEGIGGSAHGTIIELPDYNWTSYGVSLGFFDRLELSYARQNLDTIDIGTALGLGRGYTLNQDVFGAKLKLAGDVVYGDPLMPQIAIGVQHKRSSDDAVVAAVGAASPHGTDFYISATKLFLSHSLLANATVRFTKANQAGLLGFGSATQNNHKPQFEGSIAYQFSRRFVVGGEYRTKPDNLAIAREDDWVDLFAAYALTRNVTVTAAYVDLGSVATAEKQRGAFLSLQAAF</sequence>
<dbReference type="GeneID" id="303487105"/>
<dbReference type="EMBL" id="CP020083">
    <property type="protein sequence ID" value="ASR52786.1"/>
    <property type="molecule type" value="Genomic_DNA"/>
</dbReference>
<evidence type="ECO:0000313" key="3">
    <source>
        <dbReference type="Proteomes" id="UP000258016"/>
    </source>
</evidence>
<organism evidence="2 3">
    <name type="scientific">Blastomonas fulva</name>
    <dbReference type="NCBI Taxonomy" id="1550728"/>
    <lineage>
        <taxon>Bacteria</taxon>
        <taxon>Pseudomonadati</taxon>
        <taxon>Pseudomonadota</taxon>
        <taxon>Alphaproteobacteria</taxon>
        <taxon>Sphingomonadales</taxon>
        <taxon>Sphingomonadaceae</taxon>
        <taxon>Blastomonas</taxon>
    </lineage>
</organism>
<keyword evidence="3" id="KW-1185">Reference proteome</keyword>
<reference evidence="2 3" key="1">
    <citation type="submission" date="2017-03" db="EMBL/GenBank/DDBJ databases">
        <title>Complete genome sequence of Blastomonas fulva degrading microcsystin LR.</title>
        <authorList>
            <person name="Lee H.-g."/>
            <person name="Jin L."/>
            <person name="oh H.-M."/>
        </authorList>
    </citation>
    <scope>NUCLEOTIDE SEQUENCE [LARGE SCALE GENOMIC DNA]</scope>
    <source>
        <strain evidence="2 3">T2</strain>
    </source>
</reference>
<evidence type="ECO:0008006" key="4">
    <source>
        <dbReference type="Google" id="ProtNLM"/>
    </source>
</evidence>
<dbReference type="RefSeq" id="WP_069050179.1">
    <property type="nucleotide sequence ID" value="NZ_CP020083.1"/>
</dbReference>
<dbReference type="InterPro" id="IPR021393">
    <property type="entry name" value="DUF3034"/>
</dbReference>
<feature type="signal peptide" evidence="1">
    <location>
        <begin position="1"/>
        <end position="26"/>
    </location>
</feature>
<gene>
    <name evidence="2" type="ORF">B5J99_16065</name>
</gene>
<evidence type="ECO:0000313" key="2">
    <source>
        <dbReference type="EMBL" id="ASR52786.1"/>
    </source>
</evidence>
<feature type="chain" id="PRO_5047120081" description="DUF3034 domain-containing protein" evidence="1">
    <location>
        <begin position="27"/>
        <end position="294"/>
    </location>
</feature>
<keyword evidence="1" id="KW-0732">Signal</keyword>
<name>A0ABN5B7G4_9SPHN</name>
<protein>
    <recommendedName>
        <fullName evidence="4">DUF3034 domain-containing protein</fullName>
    </recommendedName>
</protein>
<dbReference type="Proteomes" id="UP000258016">
    <property type="component" value="Chromosome"/>
</dbReference>
<proteinExistence type="predicted"/>
<evidence type="ECO:0000256" key="1">
    <source>
        <dbReference type="SAM" id="SignalP"/>
    </source>
</evidence>
<dbReference type="Pfam" id="PF11231">
    <property type="entry name" value="DUF3034"/>
    <property type="match status" value="1"/>
</dbReference>